<feature type="region of interest" description="Disordered" evidence="3">
    <location>
        <begin position="1"/>
        <end position="75"/>
    </location>
</feature>
<dbReference type="EMBL" id="MU155256">
    <property type="protein sequence ID" value="KAF9477589.1"/>
    <property type="molecule type" value="Genomic_DNA"/>
</dbReference>
<proteinExistence type="predicted"/>
<name>A0A9P5YY23_9AGAR</name>
<feature type="region of interest" description="Disordered" evidence="3">
    <location>
        <begin position="279"/>
        <end position="443"/>
    </location>
</feature>
<dbReference type="GO" id="GO:0005634">
    <property type="term" value="C:nucleus"/>
    <property type="evidence" value="ECO:0007669"/>
    <property type="project" value="UniProtKB-SubCell"/>
</dbReference>
<dbReference type="Proteomes" id="UP000807469">
    <property type="component" value="Unassembled WGS sequence"/>
</dbReference>
<protein>
    <recommendedName>
        <fullName evidence="4">RED-like N-terminal domain-containing protein</fullName>
    </recommendedName>
</protein>
<gene>
    <name evidence="5" type="ORF">BDN70DRAFT_880981</name>
</gene>
<evidence type="ECO:0000256" key="2">
    <source>
        <dbReference type="ARBA" id="ARBA00023242"/>
    </source>
</evidence>
<accession>A0A9P5YY23</accession>
<dbReference type="Pfam" id="PF07808">
    <property type="entry name" value="RED_N"/>
    <property type="match status" value="1"/>
</dbReference>
<dbReference type="OrthoDB" id="3366823at2759"/>
<keyword evidence="6" id="KW-1185">Reference proteome</keyword>
<comment type="subcellular location">
    <subcellularLocation>
        <location evidence="1">Nucleus</location>
    </subcellularLocation>
</comment>
<dbReference type="InterPro" id="IPR012916">
    <property type="entry name" value="RED_N"/>
</dbReference>
<evidence type="ECO:0000259" key="4">
    <source>
        <dbReference type="Pfam" id="PF07808"/>
    </source>
</evidence>
<reference evidence="5" key="1">
    <citation type="submission" date="2020-11" db="EMBL/GenBank/DDBJ databases">
        <authorList>
            <consortium name="DOE Joint Genome Institute"/>
            <person name="Ahrendt S."/>
            <person name="Riley R."/>
            <person name="Andreopoulos W."/>
            <person name="Labutti K."/>
            <person name="Pangilinan J."/>
            <person name="Ruiz-Duenas F.J."/>
            <person name="Barrasa J.M."/>
            <person name="Sanchez-Garcia M."/>
            <person name="Camarero S."/>
            <person name="Miyauchi S."/>
            <person name="Serrano A."/>
            <person name="Linde D."/>
            <person name="Babiker R."/>
            <person name="Drula E."/>
            <person name="Ayuso-Fernandez I."/>
            <person name="Pacheco R."/>
            <person name="Padilla G."/>
            <person name="Ferreira P."/>
            <person name="Barriuso J."/>
            <person name="Kellner H."/>
            <person name="Castanera R."/>
            <person name="Alfaro M."/>
            <person name="Ramirez L."/>
            <person name="Pisabarro A.G."/>
            <person name="Kuo A."/>
            <person name="Tritt A."/>
            <person name="Lipzen A."/>
            <person name="He G."/>
            <person name="Yan M."/>
            <person name="Ng V."/>
            <person name="Cullen D."/>
            <person name="Martin F."/>
            <person name="Rosso M.-N."/>
            <person name="Henrissat B."/>
            <person name="Hibbett D."/>
            <person name="Martinez A.T."/>
            <person name="Grigoriev I.V."/>
        </authorList>
    </citation>
    <scope>NUCLEOTIDE SEQUENCE</scope>
    <source>
        <strain evidence="5">CIRM-BRFM 674</strain>
    </source>
</reference>
<feature type="region of interest" description="Disordered" evidence="3">
    <location>
        <begin position="205"/>
        <end position="265"/>
    </location>
</feature>
<dbReference type="InterPro" id="IPR039896">
    <property type="entry name" value="Red-like"/>
</dbReference>
<evidence type="ECO:0000256" key="1">
    <source>
        <dbReference type="ARBA" id="ARBA00004123"/>
    </source>
</evidence>
<feature type="domain" description="RED-like N-terminal" evidence="4">
    <location>
        <begin position="37"/>
        <end position="163"/>
    </location>
</feature>
<feature type="compositionally biased region" description="Acidic residues" evidence="3">
    <location>
        <begin position="290"/>
        <end position="299"/>
    </location>
</feature>
<comment type="caution">
    <text evidence="5">The sequence shown here is derived from an EMBL/GenBank/DDBJ whole genome shotgun (WGS) entry which is preliminary data.</text>
</comment>
<dbReference type="AlphaFoldDB" id="A0A9P5YY23"/>
<organism evidence="5 6">
    <name type="scientific">Pholiota conissans</name>
    <dbReference type="NCBI Taxonomy" id="109636"/>
    <lineage>
        <taxon>Eukaryota</taxon>
        <taxon>Fungi</taxon>
        <taxon>Dikarya</taxon>
        <taxon>Basidiomycota</taxon>
        <taxon>Agaricomycotina</taxon>
        <taxon>Agaricomycetes</taxon>
        <taxon>Agaricomycetidae</taxon>
        <taxon>Agaricales</taxon>
        <taxon>Agaricineae</taxon>
        <taxon>Strophariaceae</taxon>
        <taxon>Pholiota</taxon>
    </lineage>
</organism>
<evidence type="ECO:0000313" key="5">
    <source>
        <dbReference type="EMBL" id="KAF9477589.1"/>
    </source>
</evidence>
<keyword evidence="2" id="KW-0539">Nucleus</keyword>
<feature type="compositionally biased region" description="Basic and acidic residues" evidence="3">
    <location>
        <begin position="54"/>
        <end position="71"/>
    </location>
</feature>
<feature type="compositionally biased region" description="Basic and acidic residues" evidence="3">
    <location>
        <begin position="404"/>
        <end position="443"/>
    </location>
</feature>
<evidence type="ECO:0000313" key="6">
    <source>
        <dbReference type="Proteomes" id="UP000807469"/>
    </source>
</evidence>
<sequence length="443" mass="49105">MDQDSFRKLMQTPRTTAPTILGGGSRPRISLAPLPPKKKTVDASQPAFKPRNVKKQDSKYRDRASERRVGDGNDYTQVEAVLEDFEKKNAGEDKEKVEAQRKYLGGDSEHSILVKGLDFALLEQNRARAAQVTSEDLDALDEAYMESSSTHKLAVPKKRTREDIVKELKEARNSGKSGNGSTTIKTAEKEVLLLEEAKQKGKFKPIGIKPISSVSEGKKKKPKTNSADGTEKKKKKIKVEVGDGSASKKTTVETSMPPPPPVPAKSVEALEIEEPFDDDFDIFDGAGEYEGLDFNDNDNEAQPSHKEEMSSTVPAIPRRWIETDDEPAELHKAPLPSSSLATPIVPRPLPPNELTKNEDEDMQDDQPMRLVPLSSSAIPSIKELLAMDKAAGSQTKNKRRKDKKKADAEHEDGSKKKSTEEKVERDYKRLKTYTDKKAAAESK</sequence>
<dbReference type="PANTHER" id="PTHR12765">
    <property type="entry name" value="RED PROTEIN IK FACTOR CYTOKINE IK"/>
    <property type="match status" value="1"/>
</dbReference>
<evidence type="ECO:0000256" key="3">
    <source>
        <dbReference type="SAM" id="MobiDB-lite"/>
    </source>
</evidence>